<proteinExistence type="predicted"/>
<dbReference type="AlphaFoldDB" id="E7DQ32"/>
<sequence length="80" mass="9078">MYLTWQQSCNILYFVFCEESGYRLNRYPNFNLVGVSLVVRFRDESGVKGKGEGGKGLNPKPSTLSPFPSPHKRIFGLADY</sequence>
<organism evidence="2">
    <name type="scientific">Nostoc flagelliforme str. Sunitezuoqi</name>
    <dbReference type="NCBI Taxonomy" id="676037"/>
    <lineage>
        <taxon>Bacteria</taxon>
        <taxon>Bacillati</taxon>
        <taxon>Cyanobacteriota</taxon>
        <taxon>Cyanophyceae</taxon>
        <taxon>Nostocales</taxon>
        <taxon>Nostocaceae</taxon>
        <taxon>Nostoc</taxon>
    </lineage>
</organism>
<dbReference type="EMBL" id="HQ291141">
    <property type="protein sequence ID" value="ADO19190.1"/>
    <property type="molecule type" value="Genomic_DNA"/>
</dbReference>
<accession>E7DQ32</accession>
<protein>
    <submittedName>
        <fullName evidence="2">Uncharacterized protein</fullName>
    </submittedName>
</protein>
<reference evidence="2" key="1">
    <citation type="journal article" date="2011" name="Acta Physiol. Plant.">
        <title>An investigation on the genetic background of Nostoc flagelliforme by similarity analysis of its partial genomic DNA and phylogenetic comparison of deduced related species.</title>
        <authorList>
            <person name="Gao X."/>
            <person name="Liu K."/>
            <person name="Qiu B.S."/>
        </authorList>
    </citation>
    <scope>NUCLEOTIDE SEQUENCE</scope>
    <source>
        <strain evidence="2">Sunitezuoqi</strain>
    </source>
</reference>
<evidence type="ECO:0000313" key="2">
    <source>
        <dbReference type="EMBL" id="ADO19190.1"/>
    </source>
</evidence>
<gene>
    <name evidence="2" type="ORF">Nfla_6903</name>
</gene>
<evidence type="ECO:0000256" key="1">
    <source>
        <dbReference type="SAM" id="MobiDB-lite"/>
    </source>
</evidence>
<feature type="region of interest" description="Disordered" evidence="1">
    <location>
        <begin position="47"/>
        <end position="70"/>
    </location>
</feature>
<name>E7DQ32_9NOSO</name>